<dbReference type="RefSeq" id="WP_071876722.1">
    <property type="nucleotide sequence ID" value="NZ_JXLC01000004.1"/>
</dbReference>
<accession>A0A0S3K6N4</accession>
<evidence type="ECO:0000313" key="4">
    <source>
        <dbReference type="Proteomes" id="UP000183039"/>
    </source>
</evidence>
<dbReference type="AlphaFoldDB" id="A0A0S3K6N4"/>
<gene>
    <name evidence="1" type="ORF">ATZ33_00795</name>
    <name evidence="2" type="ORF">RV15_GL002668</name>
</gene>
<organism evidence="2 4">
    <name type="scientific">Enterococcus silesiacus</name>
    <dbReference type="NCBI Taxonomy" id="332949"/>
    <lineage>
        <taxon>Bacteria</taxon>
        <taxon>Bacillati</taxon>
        <taxon>Bacillota</taxon>
        <taxon>Bacilli</taxon>
        <taxon>Lactobacillales</taxon>
        <taxon>Enterococcaceae</taxon>
        <taxon>Enterococcus</taxon>
    </lineage>
</organism>
<reference evidence="1 3" key="2">
    <citation type="submission" date="2015-12" db="EMBL/GenBank/DDBJ databases">
        <authorList>
            <person name="Lauer A."/>
            <person name="Humrighouse B."/>
            <person name="Loparev V."/>
            <person name="Shewmaker P.L."/>
            <person name="Whitney A.M."/>
            <person name="McLaughlin R.W."/>
        </authorList>
    </citation>
    <scope>NUCLEOTIDE SEQUENCE [LARGE SCALE GENOMIC DNA]</scope>
    <source>
        <strain evidence="1 3">LMG 23085</strain>
    </source>
</reference>
<dbReference type="EMBL" id="JXLC01000004">
    <property type="protein sequence ID" value="OJG92723.1"/>
    <property type="molecule type" value="Genomic_DNA"/>
</dbReference>
<dbReference type="KEGG" id="ess:ATZ33_00795"/>
<evidence type="ECO:0000313" key="2">
    <source>
        <dbReference type="EMBL" id="OJG92723.1"/>
    </source>
</evidence>
<evidence type="ECO:0000313" key="3">
    <source>
        <dbReference type="Proteomes" id="UP000065511"/>
    </source>
</evidence>
<evidence type="ECO:0000313" key="1">
    <source>
        <dbReference type="EMBL" id="ALR99968.1"/>
    </source>
</evidence>
<name>A0A0S3K6N4_9ENTE</name>
<dbReference type="EMBL" id="CP013614">
    <property type="protein sequence ID" value="ALR99968.1"/>
    <property type="molecule type" value="Genomic_DNA"/>
</dbReference>
<dbReference type="Proteomes" id="UP000065511">
    <property type="component" value="Chromosome"/>
</dbReference>
<protein>
    <submittedName>
        <fullName evidence="2">Uncharacterized protein</fullName>
    </submittedName>
</protein>
<dbReference type="Proteomes" id="UP000183039">
    <property type="component" value="Unassembled WGS sequence"/>
</dbReference>
<proteinExistence type="predicted"/>
<reference evidence="2 4" key="1">
    <citation type="submission" date="2014-12" db="EMBL/GenBank/DDBJ databases">
        <title>Draft genome sequences of 29 type strains of Enterococci.</title>
        <authorList>
            <person name="Zhong Z."/>
            <person name="Sun Z."/>
            <person name="Liu W."/>
            <person name="Zhang W."/>
            <person name="Zhang H."/>
        </authorList>
    </citation>
    <scope>NUCLEOTIDE SEQUENCE [LARGE SCALE GENOMIC DNA]</scope>
    <source>
        <strain evidence="2 4">DSM 22801</strain>
    </source>
</reference>
<keyword evidence="3" id="KW-1185">Reference proteome</keyword>
<sequence length="148" mass="17406">MENLELIFEDIRVRDIDTIFKFLKFDEHNIKNSHFFLDNADVEYADISSFTNYFKTSGTCNILISRLDLGIEVTDVLIIISFDEVFGDMTLNFSEANWEKNDLTEEKKIELVKEKLKQITNEINYKSIIFGYEPADEENMQLINIENK</sequence>
<dbReference type="OrthoDB" id="2608897at2"/>